<gene>
    <name evidence="3" type="ORF">ZEAMMB73_Zm00001d009365</name>
</gene>
<reference evidence="3" key="1">
    <citation type="submission" date="2015-12" db="EMBL/GenBank/DDBJ databases">
        <title>Update maize B73 reference genome by single molecule sequencing technologies.</title>
        <authorList>
            <consortium name="Maize Genome Sequencing Project"/>
            <person name="Ware D."/>
        </authorList>
    </citation>
    <scope>NUCLEOTIDE SEQUENCE</scope>
    <source>
        <tissue evidence="3">Seedling</tissue>
    </source>
</reference>
<protein>
    <submittedName>
        <fullName evidence="3">Sugars will eventually be exported transporter2</fullName>
    </submittedName>
</protein>
<dbReference type="EMBL" id="CM000784">
    <property type="protein sequence ID" value="AQK91781.1"/>
    <property type="molecule type" value="Genomic_DNA"/>
</dbReference>
<dbReference type="eggNOG" id="KOG1623">
    <property type="taxonomic scope" value="Eukaryota"/>
</dbReference>
<feature type="transmembrane region" description="Helical" evidence="2">
    <location>
        <begin position="80"/>
        <end position="99"/>
    </location>
</feature>
<feature type="compositionally biased region" description="Polar residues" evidence="1">
    <location>
        <begin position="12"/>
        <end position="22"/>
    </location>
</feature>
<accession>A0A1D6FJ45</accession>
<feature type="region of interest" description="Disordered" evidence="1">
    <location>
        <begin position="1"/>
        <end position="22"/>
    </location>
</feature>
<dbReference type="AlphaFoldDB" id="A0A1D6FJ45"/>
<keyword evidence="2" id="KW-0812">Transmembrane</keyword>
<evidence type="ECO:0000313" key="3">
    <source>
        <dbReference type="EMBL" id="AQK91781.1"/>
    </source>
</evidence>
<sequence>MVVATEIRDPSLGTSSMAANNSIKHTPRLDGSVERAGSPDLVPPVAVVAGFMRCKGGRTTMDWDAPALTSFVADLSFRHLCCYGAGIAGNAFAFVLFVSPL</sequence>
<dbReference type="PaxDb" id="4577-GRMZM2G324903_P01"/>
<evidence type="ECO:0000256" key="2">
    <source>
        <dbReference type="SAM" id="Phobius"/>
    </source>
</evidence>
<proteinExistence type="predicted"/>
<dbReference type="ExpressionAtlas" id="A0A1D6FJ45">
    <property type="expression patterns" value="baseline and differential"/>
</dbReference>
<evidence type="ECO:0000256" key="1">
    <source>
        <dbReference type="SAM" id="MobiDB-lite"/>
    </source>
</evidence>
<keyword evidence="2" id="KW-0472">Membrane</keyword>
<keyword evidence="2" id="KW-1133">Transmembrane helix</keyword>
<name>A0A1D6FJ45_MAIZE</name>
<organism evidence="3">
    <name type="scientific">Zea mays</name>
    <name type="common">Maize</name>
    <dbReference type="NCBI Taxonomy" id="4577"/>
    <lineage>
        <taxon>Eukaryota</taxon>
        <taxon>Viridiplantae</taxon>
        <taxon>Streptophyta</taxon>
        <taxon>Embryophyta</taxon>
        <taxon>Tracheophyta</taxon>
        <taxon>Spermatophyta</taxon>
        <taxon>Magnoliopsida</taxon>
        <taxon>Liliopsida</taxon>
        <taxon>Poales</taxon>
        <taxon>Poaceae</taxon>
        <taxon>PACMAD clade</taxon>
        <taxon>Panicoideae</taxon>
        <taxon>Andropogonodae</taxon>
        <taxon>Andropogoneae</taxon>
        <taxon>Tripsacinae</taxon>
        <taxon>Zea</taxon>
    </lineage>
</organism>